<dbReference type="GO" id="GO:0032259">
    <property type="term" value="P:methylation"/>
    <property type="evidence" value="ECO:0007669"/>
    <property type="project" value="UniProtKB-KW"/>
</dbReference>
<keyword evidence="1 4" id="KW-0808">Transferase</keyword>
<keyword evidence="4" id="KW-0489">Methyltransferase</keyword>
<evidence type="ECO:0000256" key="1">
    <source>
        <dbReference type="ARBA" id="ARBA00022679"/>
    </source>
</evidence>
<dbReference type="CDD" id="cd02440">
    <property type="entry name" value="AdoMet_MTases"/>
    <property type="match status" value="1"/>
</dbReference>
<dbReference type="PROSITE" id="PS51257">
    <property type="entry name" value="PROKAR_LIPOPROTEIN"/>
    <property type="match status" value="1"/>
</dbReference>
<dbReference type="Gene3D" id="3.40.50.150">
    <property type="entry name" value="Vaccinia Virus protein VP39"/>
    <property type="match status" value="1"/>
</dbReference>
<dbReference type="OrthoDB" id="9784101at2"/>
<dbReference type="Proteomes" id="UP000053455">
    <property type="component" value="Unassembled WGS sequence"/>
</dbReference>
<dbReference type="PANTHER" id="PTHR43861">
    <property type="entry name" value="TRANS-ACONITATE 2-METHYLTRANSFERASE-RELATED"/>
    <property type="match status" value="1"/>
</dbReference>
<dbReference type="PATRIC" id="fig|874156.12.peg.2031"/>
<feature type="domain" description="Methyltransferase" evidence="3">
    <location>
        <begin position="78"/>
        <end position="174"/>
    </location>
</feature>
<organism evidence="4 5">
    <name type="scientific">Aurantiacibacter marinus</name>
    <dbReference type="NCBI Taxonomy" id="874156"/>
    <lineage>
        <taxon>Bacteria</taxon>
        <taxon>Pseudomonadati</taxon>
        <taxon>Pseudomonadota</taxon>
        <taxon>Alphaproteobacteria</taxon>
        <taxon>Sphingomonadales</taxon>
        <taxon>Erythrobacteraceae</taxon>
        <taxon>Aurantiacibacter</taxon>
    </lineage>
</organism>
<evidence type="ECO:0000313" key="4">
    <source>
        <dbReference type="EMBL" id="KLI63987.1"/>
    </source>
</evidence>
<gene>
    <name evidence="4" type="ORF">AAV99_09885</name>
</gene>
<dbReference type="InterPro" id="IPR029063">
    <property type="entry name" value="SAM-dependent_MTases_sf"/>
</dbReference>
<sequence>MERGSAFGILACVAACGLLVACDVAEDDRPVTSQDFPRPYRPVSDLSGNAFSTEQIRDDRREAETVMDQAAITEGMTVADIGAGEGYYTVRLAARVGEDGRVLAQDIDDAVLRRLGSRVERDRLDNVSVARGKFDDPGLPPNSFDRIFMVHMYHEITEPYAFIWRMRPALREGGQVIVVDVDRPADQHGINPQLLFCEFERVGYRLVEFVRKPQIAGYYAQFEVSGERPDPSDIEPCVQPGEDFNELSINDDSSSSGEDNDVQGS</sequence>
<protein>
    <submittedName>
        <fullName evidence="4">Ubiquinone biosynthesis methyltransferase UbiE</fullName>
    </submittedName>
</protein>
<evidence type="ECO:0000259" key="3">
    <source>
        <dbReference type="Pfam" id="PF13649"/>
    </source>
</evidence>
<feature type="compositionally biased region" description="Low complexity" evidence="2">
    <location>
        <begin position="248"/>
        <end position="257"/>
    </location>
</feature>
<accession>A0A0H0XPX2</accession>
<dbReference type="Pfam" id="PF13649">
    <property type="entry name" value="Methyltransf_25"/>
    <property type="match status" value="1"/>
</dbReference>
<dbReference type="STRING" id="874156.GCA_001021555_01333"/>
<feature type="region of interest" description="Disordered" evidence="2">
    <location>
        <begin position="225"/>
        <end position="265"/>
    </location>
</feature>
<evidence type="ECO:0000313" key="5">
    <source>
        <dbReference type="Proteomes" id="UP000053455"/>
    </source>
</evidence>
<dbReference type="GO" id="GO:0008168">
    <property type="term" value="F:methyltransferase activity"/>
    <property type="evidence" value="ECO:0007669"/>
    <property type="project" value="UniProtKB-KW"/>
</dbReference>
<evidence type="ECO:0000256" key="2">
    <source>
        <dbReference type="SAM" id="MobiDB-lite"/>
    </source>
</evidence>
<dbReference type="RefSeq" id="WP_047093804.1">
    <property type="nucleotide sequence ID" value="NZ_LBHU01000002.1"/>
</dbReference>
<keyword evidence="4" id="KW-0830">Ubiquinone</keyword>
<comment type="caution">
    <text evidence="4">The sequence shown here is derived from an EMBL/GenBank/DDBJ whole genome shotgun (WGS) entry which is preliminary data.</text>
</comment>
<dbReference type="InterPro" id="IPR041698">
    <property type="entry name" value="Methyltransf_25"/>
</dbReference>
<keyword evidence="5" id="KW-1185">Reference proteome</keyword>
<dbReference type="AlphaFoldDB" id="A0A0H0XPX2"/>
<name>A0A0H0XPX2_9SPHN</name>
<dbReference type="EMBL" id="LBHU01000002">
    <property type="protein sequence ID" value="KLI63987.1"/>
    <property type="molecule type" value="Genomic_DNA"/>
</dbReference>
<reference evidence="4 5" key="1">
    <citation type="submission" date="2015-04" db="EMBL/GenBank/DDBJ databases">
        <title>The draft genome sequence of Erythrobacter marinus HWDM-33.</title>
        <authorList>
            <person name="Zhuang L."/>
            <person name="Liu Y."/>
            <person name="Shao Z."/>
        </authorList>
    </citation>
    <scope>NUCLEOTIDE SEQUENCE [LARGE SCALE GENOMIC DNA]</scope>
    <source>
        <strain evidence="4 5">HWDM-33</strain>
    </source>
</reference>
<dbReference type="SUPFAM" id="SSF53335">
    <property type="entry name" value="S-adenosyl-L-methionine-dependent methyltransferases"/>
    <property type="match status" value="1"/>
</dbReference>
<proteinExistence type="predicted"/>